<sequence>MSQINTLVKPLYQLVSGNKDNSIVFMDTAVENYQSLITGVVAGIEVIILNCKQDGVEQISQVLAQRQGISSIHIVSHGNCGSVQLGTASLNVNTLFYYASQLQNWSHALTKTAQILLYGCNVAAGTQGKVFVEKLSELTNTIVAASKDLTGSASLGGNWNLEVQTGSGVLELAFSSATMKAYESVLTAPYLVKDINPGLASSSISNPLNVDGTLYFTANDGIYGNQLWRVDNTTGDAVRITDINSGSGSSFLNELTNVNGTLYFRANDGISGYELWRIDNTTGKAVRVTDINSGSWFSSPNNWTNVNGTLYFTASHNTNGNELWRIDNTTGNAVQVADINPGFDSSFPNNLINVDGTLYFRANDGSNRADLWRIDNTTGNPVLIEGASNADFLTNVNGILYFTVYESNIYRLYRIDNTTGNAVEVAGIDARLENPFISNLRNFNNTLYFRVTDDTTSDEWYRIDNTTGNAVQLTAMNLGSGYSNPYILDDVNGTVYFYIYNNTNGAEFWRIDDTTGSAVRVTGSYPGSMFSNPGNSLTNIDGILYFTASDNNHGYELWRIDNVTGNAVRVTDINPGSGNSFPHNLVHVNGKLYFTADDGINGQELWALSISDILANRTPFAANDSFNTDQNTPVIISTAALLANDADLDGDNLVVTAATQPKQGNLVNNNDGTYTYTPAEDYYGVDRFTYTISDGQGNTSTAIVNLTVNQFPAVSKQPYSLTATNSILKYANSSNLTIINDVLYFTADNDSGRTLLLSIDSTTGKVFQTASFNLVGYSQPENLTNANGTFYFTAYGIYGQGYGLWRIDNNTGNAVEITNINQNYEFLDISYLTNVNDTLYFVVNNNYTGESKLWKIDNNTDDAVTVTGINLNPSNLINVNGTLYFVAYEGIDGRELWTIDNNTGNAVRVTLINSVSISANPSSLINVNDTLYFVANNGISGDELWKVDNAGNAVLVRDINPGSGSSNLYNLTNVNGTLYFTANDGSNGIELWKIDNTGNAVLVRDINPGAGDSNPSHLINGDGTLYFIANDGSNGTELWQVDNNTGKPVRITDINPGSGNSYPDDLAYVDGILYFTYVNPDNYINNRELWALPVSNLTNYNPIVGDDTIITATNTPVIISVATLLGNDADADGDVLSVTSLSQPGHGTLVNNNDGTYTYTPDNGYYGLDSLTYTVSDGNGGISTATVNLNISAPYPVRGIYLQSPFDDGVSDLFSFNDTLYFFAARQGSYPFGGTSAELWTIDSNTNEAVALSPSEEIPDRSYDSPIILNNRPYIITRGRFSYDVSIRQVDISTGQPIEPYIYGVRFDEDTPPKNINGTIYFTSFNFGDFSTTLWKIDENTGEFVLLVTANQEFPSFSYIGEYDEIDGISYYVIETATYEVDEEGNQTGVVYTSSLWNIDSTTGNPVQIIEISSALDYPSISNLTDVDGILYFTANNDNFGRELWKIDHTDDPVRLRDINPSFADLSPENLTNINGTLYFIANDGITGNELWKIDPTNNPVRLTDINPGSGDSLVSQLFIFNDTLYFTANDGSTGTELWEIDSNTGNAVLVSDINPGIGSANPRDFNNIDDTLYFIANDGSSNDVWKIDASTSNVVRLRDIFAEYEFTSIGMPVDINGRLYFTASNPTYGNELWTIDESTGSLIVLTDIVNPGAESSNPRELTFADDTLYFLANSNIGYQLWALPVSNIQVINGTDNADNLVGTDQNEVINGGDGNDFVDGGGGNDTIVGGRGDGDRLFGGDGNDVITDPDGIFAAHGGLGNDTITITFAPSWDNNTNPNDAPRSDGKITGGYGDDIITVTMNNPRFFINLKGDEPISNDPRDGNDVITLLGNYANSVVDLGGGDDTFNGGVGADNVSGGDGNDILQGGDGNDRLNGGQGDDILIGGQGKDILIGGAGKDSFHLSLPLVGDFDTINDFNVLDDTIFISTSEFGLSEHWGVQLDSQLFRLGASATTASDGLRPAGGDRFIYDQSTGNLFFDADGLGGTAQIKIAHLSNQAALSNTHISLL</sequence>
<name>A0ABR8CM55_9NOST</name>
<dbReference type="SMART" id="SM00564">
    <property type="entry name" value="PQQ"/>
    <property type="match status" value="9"/>
</dbReference>
<dbReference type="InterPro" id="IPR001343">
    <property type="entry name" value="Hemolysn_Ca-bd"/>
</dbReference>
<dbReference type="Proteomes" id="UP000607281">
    <property type="component" value="Unassembled WGS sequence"/>
</dbReference>
<reference evidence="5 6" key="1">
    <citation type="journal article" date="2020" name="ISME J.">
        <title>Comparative genomics reveals insights into cyanobacterial evolution and habitat adaptation.</title>
        <authorList>
            <person name="Chen M.Y."/>
            <person name="Teng W.K."/>
            <person name="Zhao L."/>
            <person name="Hu C.X."/>
            <person name="Zhou Y.K."/>
            <person name="Han B.P."/>
            <person name="Song L.R."/>
            <person name="Shu W.S."/>
        </authorList>
    </citation>
    <scope>NUCLEOTIDE SEQUENCE [LARGE SCALE GENOMIC DNA]</scope>
    <source>
        <strain evidence="5 6">FACHB-260</strain>
    </source>
</reference>
<evidence type="ECO:0000259" key="4">
    <source>
        <dbReference type="Pfam" id="PF17892"/>
    </source>
</evidence>
<proteinExistence type="predicted"/>
<comment type="subcellular location">
    <subcellularLocation>
        <location evidence="1">Secreted</location>
    </subcellularLocation>
</comment>
<dbReference type="Gene3D" id="2.60.40.2810">
    <property type="match status" value="1"/>
</dbReference>
<dbReference type="PRINTS" id="PR00313">
    <property type="entry name" value="CABNDNGRPT"/>
</dbReference>
<comment type="caution">
    <text evidence="5">The sequence shown here is derived from an EMBL/GenBank/DDBJ whole genome shotgun (WGS) entry which is preliminary data.</text>
</comment>
<dbReference type="Pfam" id="PF14252">
    <property type="entry name" value="DUF4347"/>
    <property type="match status" value="1"/>
</dbReference>
<feature type="domain" description="Cadherin-like" evidence="4">
    <location>
        <begin position="616"/>
        <end position="709"/>
    </location>
</feature>
<dbReference type="RefSeq" id="WP_190406758.1">
    <property type="nucleotide sequence ID" value="NZ_JACJRF010000011.1"/>
</dbReference>
<keyword evidence="2" id="KW-0964">Secreted</keyword>
<dbReference type="Gene3D" id="2.60.40.3440">
    <property type="match status" value="1"/>
</dbReference>
<dbReference type="EMBL" id="JACJRF010000011">
    <property type="protein sequence ID" value="MBD2344302.1"/>
    <property type="molecule type" value="Genomic_DNA"/>
</dbReference>
<organism evidence="5 6">
    <name type="scientific">Anabaena subtropica FACHB-260</name>
    <dbReference type="NCBI Taxonomy" id="2692884"/>
    <lineage>
        <taxon>Bacteria</taxon>
        <taxon>Bacillati</taxon>
        <taxon>Cyanobacteriota</taxon>
        <taxon>Cyanophyceae</taxon>
        <taxon>Nostocales</taxon>
        <taxon>Nostocaceae</taxon>
        <taxon>Anabaena</taxon>
    </lineage>
</organism>
<dbReference type="Pfam" id="PF00353">
    <property type="entry name" value="HemolysinCabind"/>
    <property type="match status" value="3"/>
</dbReference>
<keyword evidence="6" id="KW-1185">Reference proteome</keyword>
<dbReference type="SUPFAM" id="SSF69304">
    <property type="entry name" value="Tricorn protease N-terminal domain"/>
    <property type="match status" value="3"/>
</dbReference>
<dbReference type="InterPro" id="IPR025592">
    <property type="entry name" value="DUF4347"/>
</dbReference>
<dbReference type="InterPro" id="IPR041690">
    <property type="entry name" value="Cadherin_5"/>
</dbReference>
<dbReference type="InterPro" id="IPR018391">
    <property type="entry name" value="PQQ_b-propeller_rpt"/>
</dbReference>
<dbReference type="Gene3D" id="2.150.10.10">
    <property type="entry name" value="Serralysin-like metalloprotease, C-terminal"/>
    <property type="match status" value="2"/>
</dbReference>
<feature type="domain" description="Cadherin-like" evidence="4">
    <location>
        <begin position="1099"/>
        <end position="1191"/>
    </location>
</feature>
<dbReference type="InterPro" id="IPR018511">
    <property type="entry name" value="Hemolysin-typ_Ca-bd_CS"/>
</dbReference>
<feature type="domain" description="DUF4347" evidence="3">
    <location>
        <begin position="23"/>
        <end position="186"/>
    </location>
</feature>
<gene>
    <name evidence="5" type="ORF">H6G18_09085</name>
</gene>
<evidence type="ECO:0000313" key="6">
    <source>
        <dbReference type="Proteomes" id="UP000607281"/>
    </source>
</evidence>
<dbReference type="InterPro" id="IPR050557">
    <property type="entry name" value="RTX_toxin/Mannuronan_C5-epim"/>
</dbReference>
<dbReference type="PANTHER" id="PTHR38340:SF1">
    <property type="entry name" value="S-LAYER PROTEIN"/>
    <property type="match status" value="1"/>
</dbReference>
<accession>A0ABR8CM55</accession>
<dbReference type="InterPro" id="IPR011049">
    <property type="entry name" value="Serralysin-like_metalloprot_C"/>
</dbReference>
<protein>
    <submittedName>
        <fullName evidence="5">DUF4347 domain-containing protein</fullName>
    </submittedName>
</protein>
<evidence type="ECO:0000256" key="2">
    <source>
        <dbReference type="ARBA" id="ARBA00022525"/>
    </source>
</evidence>
<evidence type="ECO:0000256" key="1">
    <source>
        <dbReference type="ARBA" id="ARBA00004613"/>
    </source>
</evidence>
<dbReference type="PANTHER" id="PTHR38340">
    <property type="entry name" value="S-LAYER PROTEIN"/>
    <property type="match status" value="1"/>
</dbReference>
<dbReference type="Gene3D" id="2.130.10.120">
    <property type="entry name" value="Prolyl oligopeptidase, N-terminal domain"/>
    <property type="match status" value="1"/>
</dbReference>
<dbReference type="PROSITE" id="PS00330">
    <property type="entry name" value="HEMOLYSIN_CALCIUM"/>
    <property type="match status" value="3"/>
</dbReference>
<dbReference type="SUPFAM" id="SSF51120">
    <property type="entry name" value="beta-Roll"/>
    <property type="match status" value="2"/>
</dbReference>
<dbReference type="Pfam" id="PF17892">
    <property type="entry name" value="Cadherin_5"/>
    <property type="match status" value="2"/>
</dbReference>
<evidence type="ECO:0000313" key="5">
    <source>
        <dbReference type="EMBL" id="MBD2344302.1"/>
    </source>
</evidence>
<evidence type="ECO:0000259" key="3">
    <source>
        <dbReference type="Pfam" id="PF14252"/>
    </source>
</evidence>
<dbReference type="NCBIfam" id="NF012211">
    <property type="entry name" value="tand_rpt_95"/>
    <property type="match status" value="2"/>
</dbReference>